<dbReference type="RefSeq" id="XP_001800513.1">
    <property type="nucleotide sequence ID" value="XM_001800461.1"/>
</dbReference>
<dbReference type="InParanoid" id="Q0UDD1"/>
<protein>
    <submittedName>
        <fullName evidence="2">Uncharacterized protein</fullName>
    </submittedName>
</protein>
<evidence type="ECO:0000256" key="1">
    <source>
        <dbReference type="SAM" id="MobiDB-lite"/>
    </source>
</evidence>
<evidence type="ECO:0000313" key="3">
    <source>
        <dbReference type="Proteomes" id="UP000001055"/>
    </source>
</evidence>
<dbReference type="STRING" id="321614.Q0UDD1"/>
<dbReference type="VEuPathDB" id="FungiDB:JI435_102330"/>
<dbReference type="AlphaFoldDB" id="Q0UDD1"/>
<name>Q0UDD1_PHANO</name>
<accession>Q0UDD1</accession>
<dbReference type="KEGG" id="pno:SNOG_10233"/>
<evidence type="ECO:0000313" key="2">
    <source>
        <dbReference type="EMBL" id="EAT82568.2"/>
    </source>
</evidence>
<dbReference type="eggNOG" id="ENOG502SY80">
    <property type="taxonomic scope" value="Eukaryota"/>
</dbReference>
<dbReference type="Proteomes" id="UP000001055">
    <property type="component" value="Unassembled WGS sequence"/>
</dbReference>
<gene>
    <name evidence="2" type="ORF">SNOG_10233</name>
</gene>
<feature type="region of interest" description="Disordered" evidence="1">
    <location>
        <begin position="220"/>
        <end position="249"/>
    </location>
</feature>
<dbReference type="HOGENOM" id="CLU_590703_0_0_1"/>
<proteinExistence type="predicted"/>
<organism evidence="2 3">
    <name type="scientific">Phaeosphaeria nodorum (strain SN15 / ATCC MYA-4574 / FGSC 10173)</name>
    <name type="common">Glume blotch fungus</name>
    <name type="synonym">Parastagonospora nodorum</name>
    <dbReference type="NCBI Taxonomy" id="321614"/>
    <lineage>
        <taxon>Eukaryota</taxon>
        <taxon>Fungi</taxon>
        <taxon>Dikarya</taxon>
        <taxon>Ascomycota</taxon>
        <taxon>Pezizomycotina</taxon>
        <taxon>Dothideomycetes</taxon>
        <taxon>Pleosporomycetidae</taxon>
        <taxon>Pleosporales</taxon>
        <taxon>Pleosporineae</taxon>
        <taxon>Phaeosphaeriaceae</taxon>
        <taxon>Parastagonospora</taxon>
    </lineage>
</organism>
<dbReference type="GeneID" id="5977419"/>
<reference evidence="3" key="1">
    <citation type="journal article" date="2007" name="Plant Cell">
        <title>Dothideomycete-plant interactions illuminated by genome sequencing and EST analysis of the wheat pathogen Stagonospora nodorum.</title>
        <authorList>
            <person name="Hane J.K."/>
            <person name="Lowe R.G."/>
            <person name="Solomon P.S."/>
            <person name="Tan K.C."/>
            <person name="Schoch C.L."/>
            <person name="Spatafora J.W."/>
            <person name="Crous P.W."/>
            <person name="Kodira C."/>
            <person name="Birren B.W."/>
            <person name="Galagan J.E."/>
            <person name="Torriani S.F."/>
            <person name="McDonald B.A."/>
            <person name="Oliver R.P."/>
        </authorList>
    </citation>
    <scope>NUCLEOTIDE SEQUENCE [LARGE SCALE GENOMIC DNA]</scope>
    <source>
        <strain evidence="3">SN15 / ATCC MYA-4574 / FGSC 10173</strain>
    </source>
</reference>
<sequence>MRVGNVDINLRHLVDQIKARKMPRRSRAPNCTHLDMDRVYGRNQHCDVCGRSPPIGFLYECRQDWVTQSLRDLLTKDVEKGVLEVVKSDMRLELECLGLSESVILTAEQGHYTRSQLEKIKTQKKELRQIISDSLQASQINDAAATLAVLAQAPSNHDGAQNSTPEKEATDLDEISAQRHPRRRFYMMGHRNSKDIARDLSRQSYRLSRQGLKSALQGIFRPNRDSSSEGSNITLPVPHTGTVRNSSEAHDIGDFDLPALRKVRKEKERIDVMAGTDILTYENAPMISPIGASNNVRNEHSSNETTTSDNVTMYSCVSRGSEVEVEGGVALTEEAVETHTPDILAIDVSHIKNAMMIHDLEMDDDEDFAADIGLQSIMTQV</sequence>
<dbReference type="EMBL" id="CH445340">
    <property type="protein sequence ID" value="EAT82568.2"/>
    <property type="molecule type" value="Genomic_DNA"/>
</dbReference>